<dbReference type="Gene3D" id="3.40.50.2300">
    <property type="match status" value="1"/>
</dbReference>
<evidence type="ECO:0000256" key="2">
    <source>
        <dbReference type="PROSITE-ProRule" id="PRU00169"/>
    </source>
</evidence>
<dbReference type="AlphaFoldDB" id="E0RQG9"/>
<dbReference type="CDD" id="cd00156">
    <property type="entry name" value="REC"/>
    <property type="match status" value="1"/>
</dbReference>
<dbReference type="SUPFAM" id="SSF52172">
    <property type="entry name" value="CheY-like"/>
    <property type="match status" value="1"/>
</dbReference>
<reference evidence="4 5" key="2">
    <citation type="journal article" date="2010" name="J. Bacteriol.">
        <title>Genome sequence of the polysaccharide-degrading, thermophilic anaerobe Spirochaeta thermophila DSM 6192.</title>
        <authorList>
            <person name="Angelov A."/>
            <person name="Liebl S."/>
            <person name="Ballschmiter M."/>
            <person name="Bomeke M."/>
            <person name="Lehmann R."/>
            <person name="Liesegang H."/>
            <person name="Daniel R."/>
            <person name="Liebl W."/>
        </authorList>
    </citation>
    <scope>NUCLEOTIDE SEQUENCE [LARGE SCALE GENOMIC DNA]</scope>
    <source>
        <strain evidence="5">ATCC 49972 / DSM 6192 / RI 19.B1</strain>
    </source>
</reference>
<dbReference type="EMBL" id="CP001698">
    <property type="protein sequence ID" value="ADN02945.1"/>
    <property type="molecule type" value="Genomic_DNA"/>
</dbReference>
<reference key="1">
    <citation type="submission" date="2009-08" db="EMBL/GenBank/DDBJ databases">
        <title>The genome sequence of Spirochaeta thermophila DSM6192.</title>
        <authorList>
            <person name="Angelov A."/>
            <person name="Mientus M."/>
            <person name="Wittenberg S."/>
            <person name="Lehmann R."/>
            <person name="Liesegang H."/>
            <person name="Daniel R."/>
            <person name="Liebl W."/>
        </authorList>
    </citation>
    <scope>NUCLEOTIDE SEQUENCE</scope>
    <source>
        <strain>DSM 6192</strain>
    </source>
</reference>
<dbReference type="PANTHER" id="PTHR44591">
    <property type="entry name" value="STRESS RESPONSE REGULATOR PROTEIN 1"/>
    <property type="match status" value="1"/>
</dbReference>
<dbReference type="GO" id="GO:0000160">
    <property type="term" value="P:phosphorelay signal transduction system"/>
    <property type="evidence" value="ECO:0007669"/>
    <property type="project" value="InterPro"/>
</dbReference>
<sequence length="119" mass="13617">MSEKDLPHILLVEDDDAIRLSLRDFLSKDGRFHVHVASDGLGALRILIDHDIQCIVTDYRLSGLGGDYWIRFLKKFCGHLPVIVISGFLEPGFEIPFPLIYKPFDYEEILRKVSECLGK</sequence>
<dbReference type="PROSITE" id="PS50110">
    <property type="entry name" value="RESPONSE_REGULATORY"/>
    <property type="match status" value="1"/>
</dbReference>
<dbReference type="KEGG" id="sta:STHERM_c20100"/>
<evidence type="ECO:0000313" key="4">
    <source>
        <dbReference type="EMBL" id="ADN02945.1"/>
    </source>
</evidence>
<evidence type="ECO:0000313" key="5">
    <source>
        <dbReference type="Proteomes" id="UP000001296"/>
    </source>
</evidence>
<dbReference type="SMART" id="SM00448">
    <property type="entry name" value="REC"/>
    <property type="match status" value="1"/>
</dbReference>
<dbReference type="eggNOG" id="COG2204">
    <property type="taxonomic scope" value="Bacteria"/>
</dbReference>
<dbReference type="InterPro" id="IPR050595">
    <property type="entry name" value="Bact_response_regulator"/>
</dbReference>
<accession>E0RQG9</accession>
<dbReference type="PaxDb" id="665571-STHERM_c20100"/>
<dbReference type="Pfam" id="PF00072">
    <property type="entry name" value="Response_reg"/>
    <property type="match status" value="1"/>
</dbReference>
<dbReference type="Proteomes" id="UP000001296">
    <property type="component" value="Chromosome"/>
</dbReference>
<name>E0RQG9_WINT6</name>
<dbReference type="PANTHER" id="PTHR44591:SF3">
    <property type="entry name" value="RESPONSE REGULATORY DOMAIN-CONTAINING PROTEIN"/>
    <property type="match status" value="1"/>
</dbReference>
<dbReference type="RefSeq" id="WP_013314784.1">
    <property type="nucleotide sequence ID" value="NC_014484.1"/>
</dbReference>
<proteinExistence type="predicted"/>
<gene>
    <name evidence="4" type="ordered locus">STHERM_c20100</name>
</gene>
<dbReference type="InterPro" id="IPR011006">
    <property type="entry name" value="CheY-like_superfamily"/>
</dbReference>
<dbReference type="HOGENOM" id="CLU_000445_69_8_12"/>
<evidence type="ECO:0000259" key="3">
    <source>
        <dbReference type="PROSITE" id="PS50110"/>
    </source>
</evidence>
<keyword evidence="1 2" id="KW-0597">Phosphoprotein</keyword>
<feature type="modified residue" description="4-aspartylphosphate" evidence="2">
    <location>
        <position position="58"/>
    </location>
</feature>
<dbReference type="InterPro" id="IPR001789">
    <property type="entry name" value="Sig_transdc_resp-reg_receiver"/>
</dbReference>
<protein>
    <recommendedName>
        <fullName evidence="3">Response regulatory domain-containing protein</fullName>
    </recommendedName>
</protein>
<organism evidence="4 5">
    <name type="scientific">Winmispira thermophila (strain ATCC 49972 / DSM 6192 / RI 19.B1)</name>
    <name type="common">Spirochaeta thermophila</name>
    <dbReference type="NCBI Taxonomy" id="665571"/>
    <lineage>
        <taxon>Bacteria</taxon>
        <taxon>Pseudomonadati</taxon>
        <taxon>Spirochaetota</taxon>
        <taxon>Spirochaetia</taxon>
        <taxon>Winmispirales</taxon>
        <taxon>Winmispiraceae</taxon>
        <taxon>Winmispira</taxon>
    </lineage>
</organism>
<evidence type="ECO:0000256" key="1">
    <source>
        <dbReference type="ARBA" id="ARBA00022553"/>
    </source>
</evidence>
<feature type="domain" description="Response regulatory" evidence="3">
    <location>
        <begin position="8"/>
        <end position="117"/>
    </location>
</feature>